<gene>
    <name evidence="1" type="ORF">GCM10007390_25920</name>
</gene>
<sequence>MAGFNTYRETIVWQKAMAFVTAIYKITSSFPTSEQFTLTSQMRRSAISIPSNVAEGFGRRSTGDFVRFLQISTGSLYELQTQVEIAFNLQYVSKEDYDSLFSQSREIERLLSSLIQKLKEKL</sequence>
<keyword evidence="2" id="KW-1185">Reference proteome</keyword>
<dbReference type="EMBL" id="BMXF01000002">
    <property type="protein sequence ID" value="GHB70988.1"/>
    <property type="molecule type" value="Genomic_DNA"/>
</dbReference>
<dbReference type="InterPro" id="IPR036583">
    <property type="entry name" value="23S_rRNA_IVS_sf"/>
</dbReference>
<protein>
    <submittedName>
        <fullName evidence="1">Four helix bundle protein</fullName>
    </submittedName>
</protein>
<dbReference type="NCBIfam" id="TIGR02436">
    <property type="entry name" value="four helix bundle protein"/>
    <property type="match status" value="1"/>
</dbReference>
<dbReference type="NCBIfam" id="NF008911">
    <property type="entry name" value="PRK12275.1-2"/>
    <property type="match status" value="1"/>
</dbReference>
<accession>A0A8J3D768</accession>
<dbReference type="CDD" id="cd16377">
    <property type="entry name" value="23S_rRNA_IVP_like"/>
    <property type="match status" value="1"/>
</dbReference>
<dbReference type="AlphaFoldDB" id="A0A8J3D768"/>
<dbReference type="SUPFAM" id="SSF158446">
    <property type="entry name" value="IVS-encoded protein-like"/>
    <property type="match status" value="1"/>
</dbReference>
<dbReference type="PANTHER" id="PTHR38471">
    <property type="entry name" value="FOUR HELIX BUNDLE PROTEIN"/>
    <property type="match status" value="1"/>
</dbReference>
<dbReference type="PANTHER" id="PTHR38471:SF2">
    <property type="entry name" value="FOUR HELIX BUNDLE PROTEIN"/>
    <property type="match status" value="1"/>
</dbReference>
<evidence type="ECO:0000313" key="2">
    <source>
        <dbReference type="Proteomes" id="UP000598271"/>
    </source>
</evidence>
<proteinExistence type="predicted"/>
<name>A0A8J3D768_9BACT</name>
<comment type="caution">
    <text evidence="1">The sequence shown here is derived from an EMBL/GenBank/DDBJ whole genome shotgun (WGS) entry which is preliminary data.</text>
</comment>
<evidence type="ECO:0000313" key="1">
    <source>
        <dbReference type="EMBL" id="GHB70988.1"/>
    </source>
</evidence>
<dbReference type="Pfam" id="PF05635">
    <property type="entry name" value="23S_rRNA_IVP"/>
    <property type="match status" value="1"/>
</dbReference>
<organism evidence="1 2">
    <name type="scientific">Persicitalea jodogahamensis</name>
    <dbReference type="NCBI Taxonomy" id="402147"/>
    <lineage>
        <taxon>Bacteria</taxon>
        <taxon>Pseudomonadati</taxon>
        <taxon>Bacteroidota</taxon>
        <taxon>Cytophagia</taxon>
        <taxon>Cytophagales</taxon>
        <taxon>Spirosomataceae</taxon>
        <taxon>Persicitalea</taxon>
    </lineage>
</organism>
<reference evidence="1 2" key="1">
    <citation type="journal article" date="2014" name="Int. J. Syst. Evol. Microbiol.">
        <title>Complete genome sequence of Corynebacterium casei LMG S-19264T (=DSM 44701T), isolated from a smear-ripened cheese.</title>
        <authorList>
            <consortium name="US DOE Joint Genome Institute (JGI-PGF)"/>
            <person name="Walter F."/>
            <person name="Albersmeier A."/>
            <person name="Kalinowski J."/>
            <person name="Ruckert C."/>
        </authorList>
    </citation>
    <scope>NUCLEOTIDE SEQUENCE [LARGE SCALE GENOMIC DNA]</scope>
    <source>
        <strain evidence="1 2">KCTC 12866</strain>
    </source>
</reference>
<dbReference type="InterPro" id="IPR012657">
    <property type="entry name" value="23S_rRNA-intervening_sequence"/>
</dbReference>
<dbReference type="RefSeq" id="WP_189564892.1">
    <property type="nucleotide sequence ID" value="NZ_BMXF01000002.1"/>
</dbReference>
<dbReference type="Proteomes" id="UP000598271">
    <property type="component" value="Unassembled WGS sequence"/>
</dbReference>
<dbReference type="Gene3D" id="1.20.1440.60">
    <property type="entry name" value="23S rRNA-intervening sequence"/>
    <property type="match status" value="1"/>
</dbReference>